<dbReference type="AlphaFoldDB" id="A0AAV7FZW8"/>
<organism evidence="2 3">
    <name type="scientific">Dendrobium chrysotoxum</name>
    <name type="common">Orchid</name>
    <dbReference type="NCBI Taxonomy" id="161865"/>
    <lineage>
        <taxon>Eukaryota</taxon>
        <taxon>Viridiplantae</taxon>
        <taxon>Streptophyta</taxon>
        <taxon>Embryophyta</taxon>
        <taxon>Tracheophyta</taxon>
        <taxon>Spermatophyta</taxon>
        <taxon>Magnoliopsida</taxon>
        <taxon>Liliopsida</taxon>
        <taxon>Asparagales</taxon>
        <taxon>Orchidaceae</taxon>
        <taxon>Epidendroideae</taxon>
        <taxon>Malaxideae</taxon>
        <taxon>Dendrobiinae</taxon>
        <taxon>Dendrobium</taxon>
    </lineage>
</organism>
<dbReference type="Proteomes" id="UP000775213">
    <property type="component" value="Unassembled WGS sequence"/>
</dbReference>
<accession>A0AAV7FZW8</accession>
<dbReference type="EMBL" id="JAGFBR010000019">
    <property type="protein sequence ID" value="KAH0449331.1"/>
    <property type="molecule type" value="Genomic_DNA"/>
</dbReference>
<feature type="region of interest" description="Disordered" evidence="1">
    <location>
        <begin position="131"/>
        <end position="156"/>
    </location>
</feature>
<keyword evidence="3" id="KW-1185">Reference proteome</keyword>
<proteinExistence type="predicted"/>
<sequence>MFRMSQIIFVDLLHDLECVHGLPESSRTISREFLFYAVVIPLLLALNILDMEDGDTLHLVLRKASLSQPTSSSGAVEAKAVFWTTTSQPALPIAVAVPNEALASDILVAKDSDEGYINQASKVQASNESCVGYKSSSNNKRRPTMKATCSSPLPSL</sequence>
<comment type="caution">
    <text evidence="2">The sequence shown here is derived from an EMBL/GenBank/DDBJ whole genome shotgun (WGS) entry which is preliminary data.</text>
</comment>
<feature type="compositionally biased region" description="Polar residues" evidence="1">
    <location>
        <begin position="147"/>
        <end position="156"/>
    </location>
</feature>
<gene>
    <name evidence="2" type="ORF">IEQ34_023131</name>
</gene>
<protein>
    <submittedName>
        <fullName evidence="2">Uncharacterized protein</fullName>
    </submittedName>
</protein>
<evidence type="ECO:0000313" key="3">
    <source>
        <dbReference type="Proteomes" id="UP000775213"/>
    </source>
</evidence>
<evidence type="ECO:0000313" key="2">
    <source>
        <dbReference type="EMBL" id="KAH0449331.1"/>
    </source>
</evidence>
<reference evidence="2 3" key="1">
    <citation type="journal article" date="2021" name="Hortic Res">
        <title>Chromosome-scale assembly of the Dendrobium chrysotoxum genome enhances the understanding of orchid evolution.</title>
        <authorList>
            <person name="Zhang Y."/>
            <person name="Zhang G.Q."/>
            <person name="Zhang D."/>
            <person name="Liu X.D."/>
            <person name="Xu X.Y."/>
            <person name="Sun W.H."/>
            <person name="Yu X."/>
            <person name="Zhu X."/>
            <person name="Wang Z.W."/>
            <person name="Zhao X."/>
            <person name="Zhong W.Y."/>
            <person name="Chen H."/>
            <person name="Yin W.L."/>
            <person name="Huang T."/>
            <person name="Niu S.C."/>
            <person name="Liu Z.J."/>
        </authorList>
    </citation>
    <scope>NUCLEOTIDE SEQUENCE [LARGE SCALE GENOMIC DNA]</scope>
    <source>
        <strain evidence="2">Lindl</strain>
    </source>
</reference>
<evidence type="ECO:0000256" key="1">
    <source>
        <dbReference type="SAM" id="MobiDB-lite"/>
    </source>
</evidence>
<name>A0AAV7FZW8_DENCH</name>